<reference evidence="2 3" key="1">
    <citation type="submission" date="2020-10" db="EMBL/GenBank/DDBJ databases">
        <title>ChiBAC.</title>
        <authorList>
            <person name="Zenner C."/>
            <person name="Hitch T.C.A."/>
            <person name="Clavel T."/>
        </authorList>
    </citation>
    <scope>NUCLEOTIDE SEQUENCE [LARGE SCALE GENOMIC DNA]</scope>
    <source>
        <strain evidence="2 3">DSM 109015</strain>
    </source>
</reference>
<protein>
    <submittedName>
        <fullName evidence="2">YlmC/YmxH family sporulation protein</fullName>
    </submittedName>
</protein>
<gene>
    <name evidence="2" type="ORF">INF35_01105</name>
</gene>
<dbReference type="NCBIfam" id="TIGR02888">
    <property type="entry name" value="spore_YlmC_YmxH"/>
    <property type="match status" value="1"/>
</dbReference>
<feature type="domain" description="PRC-barrel" evidence="1">
    <location>
        <begin position="2"/>
        <end position="77"/>
    </location>
</feature>
<evidence type="ECO:0000313" key="2">
    <source>
        <dbReference type="EMBL" id="MBE5036403.1"/>
    </source>
</evidence>
<dbReference type="InterPro" id="IPR014238">
    <property type="entry name" value="Spore_YlmC/YmxH"/>
</dbReference>
<organism evidence="2 3">
    <name type="scientific">Gemmiger gallinarum</name>
    <dbReference type="NCBI Taxonomy" id="2779354"/>
    <lineage>
        <taxon>Bacteria</taxon>
        <taxon>Bacillati</taxon>
        <taxon>Bacillota</taxon>
        <taxon>Clostridia</taxon>
        <taxon>Eubacteriales</taxon>
        <taxon>Gemmiger</taxon>
    </lineage>
</organism>
<dbReference type="InterPro" id="IPR027275">
    <property type="entry name" value="PRC-brl_dom"/>
</dbReference>
<proteinExistence type="predicted"/>
<dbReference type="InterPro" id="IPR011033">
    <property type="entry name" value="PRC_barrel-like_sf"/>
</dbReference>
<sequence>MTLRELSRKDVIQAKTGENLGRVDDIGFDSATAQIKSVILHGRCHCFGLLGRDEDLEIPWESIRSVGADVIMVDLPEHTCSRQPRRFFG</sequence>
<keyword evidence="3" id="KW-1185">Reference proteome</keyword>
<dbReference type="Gene3D" id="2.30.30.240">
    <property type="entry name" value="PRC-barrel domain"/>
    <property type="match status" value="1"/>
</dbReference>
<dbReference type="Proteomes" id="UP000768567">
    <property type="component" value="Unassembled WGS sequence"/>
</dbReference>
<name>A0ABR9QZX3_9FIRM</name>
<comment type="caution">
    <text evidence="2">The sequence shown here is derived from an EMBL/GenBank/DDBJ whole genome shotgun (WGS) entry which is preliminary data.</text>
</comment>
<accession>A0ABR9QZX3</accession>
<evidence type="ECO:0000259" key="1">
    <source>
        <dbReference type="Pfam" id="PF05239"/>
    </source>
</evidence>
<dbReference type="EMBL" id="JADCKC010000001">
    <property type="protein sequence ID" value="MBE5036403.1"/>
    <property type="molecule type" value="Genomic_DNA"/>
</dbReference>
<dbReference type="SUPFAM" id="SSF50346">
    <property type="entry name" value="PRC-barrel domain"/>
    <property type="match status" value="1"/>
</dbReference>
<dbReference type="Pfam" id="PF05239">
    <property type="entry name" value="PRC"/>
    <property type="match status" value="1"/>
</dbReference>
<evidence type="ECO:0000313" key="3">
    <source>
        <dbReference type="Proteomes" id="UP000768567"/>
    </source>
</evidence>
<dbReference type="PANTHER" id="PTHR40061:SF1">
    <property type="entry name" value="SPORULATION PROTEIN YLMC-RELATED"/>
    <property type="match status" value="1"/>
</dbReference>
<dbReference type="PANTHER" id="PTHR40061">
    <property type="entry name" value="SPORULATION PROTEIN YLMC-RELATED"/>
    <property type="match status" value="1"/>
</dbReference>
<dbReference type="RefSeq" id="WP_193499743.1">
    <property type="nucleotide sequence ID" value="NZ_JADCKC010000001.1"/>
</dbReference>